<dbReference type="RefSeq" id="WP_077023406.1">
    <property type="nucleotide sequence ID" value="NZ_CP017641.1"/>
</dbReference>
<reference evidence="2 3" key="1">
    <citation type="journal article" date="2016" name="Front. Microbiol.">
        <title>Fuerstia marisgermanicae gen. nov., sp. nov., an Unusual Member of the Phylum Planctomycetes from the German Wadden Sea.</title>
        <authorList>
            <person name="Kohn T."/>
            <person name="Heuer A."/>
            <person name="Jogler M."/>
            <person name="Vollmers J."/>
            <person name="Boedeker C."/>
            <person name="Bunk B."/>
            <person name="Rast P."/>
            <person name="Borchert D."/>
            <person name="Glockner I."/>
            <person name="Freese H.M."/>
            <person name="Klenk H.P."/>
            <person name="Overmann J."/>
            <person name="Kaster A.K."/>
            <person name="Rohde M."/>
            <person name="Wiegand S."/>
            <person name="Jogler C."/>
        </authorList>
    </citation>
    <scope>NUCLEOTIDE SEQUENCE [LARGE SCALE GENOMIC DNA]</scope>
    <source>
        <strain evidence="2 3">NH11</strain>
    </source>
</reference>
<evidence type="ECO:0000256" key="1">
    <source>
        <dbReference type="SAM" id="MobiDB-lite"/>
    </source>
</evidence>
<gene>
    <name evidence="2" type="ORF">Fuma_01275</name>
</gene>
<dbReference type="Proteomes" id="UP000187735">
    <property type="component" value="Chromosome"/>
</dbReference>
<sequence length="116" mass="12946">MTNATLQLDRLTEQNLQVMQAYTVRATTAKASVEDFDGWLERINELPELSSDDLTQSHGQLIAMGFLKFEITGRSVGLRYQISPRGKQALDRALSADPSNENDAEDEQLTHHNEAA</sequence>
<feature type="region of interest" description="Disordered" evidence="1">
    <location>
        <begin position="89"/>
        <end position="116"/>
    </location>
</feature>
<dbReference type="EMBL" id="CP017641">
    <property type="protein sequence ID" value="APZ91684.1"/>
    <property type="molecule type" value="Genomic_DNA"/>
</dbReference>
<dbReference type="OrthoDB" id="279334at2"/>
<accession>A0A1P8WCB5</accession>
<name>A0A1P8WCB5_9PLAN</name>
<evidence type="ECO:0000313" key="2">
    <source>
        <dbReference type="EMBL" id="APZ91684.1"/>
    </source>
</evidence>
<proteinExistence type="predicted"/>
<keyword evidence="3" id="KW-1185">Reference proteome</keyword>
<evidence type="ECO:0000313" key="3">
    <source>
        <dbReference type="Proteomes" id="UP000187735"/>
    </source>
</evidence>
<organism evidence="2 3">
    <name type="scientific">Fuerstiella marisgermanici</name>
    <dbReference type="NCBI Taxonomy" id="1891926"/>
    <lineage>
        <taxon>Bacteria</taxon>
        <taxon>Pseudomonadati</taxon>
        <taxon>Planctomycetota</taxon>
        <taxon>Planctomycetia</taxon>
        <taxon>Planctomycetales</taxon>
        <taxon>Planctomycetaceae</taxon>
        <taxon>Fuerstiella</taxon>
    </lineage>
</organism>
<protein>
    <submittedName>
        <fullName evidence="2">Uncharacterized protein</fullName>
    </submittedName>
</protein>
<dbReference type="AlphaFoldDB" id="A0A1P8WCB5"/>
<dbReference type="KEGG" id="fmr:Fuma_01275"/>